<evidence type="ECO:0000313" key="2">
    <source>
        <dbReference type="WBParaSite" id="nRc.2.0.1.t15503-RA"/>
    </source>
</evidence>
<keyword evidence="1" id="KW-1185">Reference proteome</keyword>
<dbReference type="AlphaFoldDB" id="A0A915IMU6"/>
<dbReference type="Proteomes" id="UP000887565">
    <property type="component" value="Unplaced"/>
</dbReference>
<accession>A0A915IMU6</accession>
<sequence length="30" mass="3118">MGGDSPNLADLAVYGAITSFEGCQAFRDIV</sequence>
<name>A0A915IMU6_ROMCU</name>
<dbReference type="SUPFAM" id="SSF47616">
    <property type="entry name" value="GST C-terminal domain-like"/>
    <property type="match status" value="1"/>
</dbReference>
<dbReference type="WBParaSite" id="nRc.2.0.1.t15503-RA">
    <property type="protein sequence ID" value="nRc.2.0.1.t15503-RA"/>
    <property type="gene ID" value="nRc.2.0.1.g15503"/>
</dbReference>
<dbReference type="InterPro" id="IPR036282">
    <property type="entry name" value="Glutathione-S-Trfase_C_sf"/>
</dbReference>
<organism evidence="1 2">
    <name type="scientific">Romanomermis culicivorax</name>
    <name type="common">Nematode worm</name>
    <dbReference type="NCBI Taxonomy" id="13658"/>
    <lineage>
        <taxon>Eukaryota</taxon>
        <taxon>Metazoa</taxon>
        <taxon>Ecdysozoa</taxon>
        <taxon>Nematoda</taxon>
        <taxon>Enoplea</taxon>
        <taxon>Dorylaimia</taxon>
        <taxon>Mermithida</taxon>
        <taxon>Mermithoidea</taxon>
        <taxon>Mermithidae</taxon>
        <taxon>Romanomermis</taxon>
    </lineage>
</organism>
<reference evidence="2" key="1">
    <citation type="submission" date="2022-11" db="UniProtKB">
        <authorList>
            <consortium name="WormBaseParasite"/>
        </authorList>
    </citation>
    <scope>IDENTIFICATION</scope>
</reference>
<dbReference type="Gene3D" id="1.20.1050.10">
    <property type="match status" value="1"/>
</dbReference>
<protein>
    <submittedName>
        <fullName evidence="2">Uncharacterized protein</fullName>
    </submittedName>
</protein>
<proteinExistence type="predicted"/>
<evidence type="ECO:0000313" key="1">
    <source>
        <dbReference type="Proteomes" id="UP000887565"/>
    </source>
</evidence>